<dbReference type="InterPro" id="IPR000989">
    <property type="entry name" value="Rep"/>
</dbReference>
<dbReference type="GO" id="GO:0006260">
    <property type="term" value="P:DNA replication"/>
    <property type="evidence" value="ECO:0007669"/>
    <property type="project" value="UniProtKB-KW"/>
</dbReference>
<sequence>MEKYTEKKLKNQLLQTLIGKHVTDSTLLRIKECNTFMLFLADKTLEKTKLHGANSCKHRFCPVCSWRKSRKNALKISILMQYLREEENKEFVFLTLTAPNVTADELNDEIQHYNKSFKRLMERKEVKAAVKGYVRKLEVTYDGKESITKSMYKHRTNYYKKRGLNIGDKNPNYDTYHPHFHVVLAVNKTYFNKPNVYIRQSRWLELWQQSTKNPMITQVDVRRVKHTDNKKEVSEIAKYSAKDSDYLQNEKVFDTFFNSLSGKRLIVYSGLFKEASKMYDNKELEKYKEMDPTQYIFLLFYHWGQTEYIQTEQKLMSEDMQKEVNNQMLDDENIEEE</sequence>
<organism evidence="3">
    <name type="scientific">Salinicoccus sp</name>
    <dbReference type="NCBI Taxonomy" id="1871624"/>
    <lineage>
        <taxon>Bacteria</taxon>
        <taxon>Bacillati</taxon>
        <taxon>Bacillota</taxon>
        <taxon>Bacilli</taxon>
        <taxon>Bacillales</taxon>
        <taxon>Staphylococcaceae</taxon>
        <taxon>Salinicoccus</taxon>
    </lineage>
</organism>
<proteinExistence type="inferred from homology"/>
<dbReference type="AlphaFoldDB" id="A0A1Q1N8Q7"/>
<name>A0A1Q1N8Q7_9STAP</name>
<dbReference type="GO" id="GO:0003677">
    <property type="term" value="F:DNA binding"/>
    <property type="evidence" value="ECO:0007669"/>
    <property type="project" value="InterPro"/>
</dbReference>
<keyword evidence="3" id="KW-0614">Plasmid</keyword>
<gene>
    <name evidence="3" type="primary">rep</name>
</gene>
<protein>
    <submittedName>
        <fullName evidence="3">Replication protein</fullName>
    </submittedName>
</protein>
<geneLocation type="plasmid" evidence="3">
    <name>pS408-2</name>
</geneLocation>
<accession>A0A1Q1N8Q7</accession>
<evidence type="ECO:0000256" key="1">
    <source>
        <dbReference type="ARBA" id="ARBA00008909"/>
    </source>
</evidence>
<evidence type="ECO:0000256" key="2">
    <source>
        <dbReference type="ARBA" id="ARBA00022705"/>
    </source>
</evidence>
<dbReference type="Pfam" id="PF01446">
    <property type="entry name" value="Rep_1"/>
    <property type="match status" value="1"/>
</dbReference>
<reference evidence="3" key="1">
    <citation type="submission" date="2017-02" db="EMBL/GenBank/DDBJ databases">
        <authorList>
            <person name="Peterson S.W."/>
        </authorList>
    </citation>
    <scope>NUCLEOTIDE SEQUENCE</scope>
    <source>
        <strain evidence="3">408</strain>
        <plasmid evidence="3">pS408-2</plasmid>
    </source>
</reference>
<comment type="similarity">
    <text evidence="1">Belongs to the Gram-positive plasmids replication protein type 1 family.</text>
</comment>
<dbReference type="RefSeq" id="WP_176704733.1">
    <property type="nucleotide sequence ID" value="NZ_KY018598.1"/>
</dbReference>
<keyword evidence="2" id="KW-0235">DNA replication</keyword>
<evidence type="ECO:0000313" key="3">
    <source>
        <dbReference type="EMBL" id="AQM50881.1"/>
    </source>
</evidence>
<dbReference type="EMBL" id="KY018598">
    <property type="protein sequence ID" value="AQM50881.1"/>
    <property type="molecule type" value="Genomic_DNA"/>
</dbReference>